<reference evidence="4 5" key="1">
    <citation type="submission" date="2019-08" db="EMBL/GenBank/DDBJ databases">
        <title>Archaea genome.</title>
        <authorList>
            <person name="Kajale S."/>
            <person name="Shouche Y."/>
            <person name="Deshpande N."/>
            <person name="Sharma A."/>
        </authorList>
    </citation>
    <scope>NUCLEOTIDE SEQUENCE [LARGE SCALE GENOMIC DNA]</scope>
    <source>
        <strain evidence="4 5">ESP3B_9</strain>
    </source>
</reference>
<dbReference type="Pfam" id="PF00582">
    <property type="entry name" value="Usp"/>
    <property type="match status" value="2"/>
</dbReference>
<dbReference type="PANTHER" id="PTHR46268">
    <property type="entry name" value="STRESS RESPONSE PROTEIN NHAX"/>
    <property type="match status" value="1"/>
</dbReference>
<comment type="similarity">
    <text evidence="1">Belongs to the universal stress protein A family.</text>
</comment>
<feature type="domain" description="UspA" evidence="3">
    <location>
        <begin position="264"/>
        <end position="402"/>
    </location>
</feature>
<dbReference type="InterPro" id="IPR014729">
    <property type="entry name" value="Rossmann-like_a/b/a_fold"/>
</dbReference>
<dbReference type="InterPro" id="IPR006015">
    <property type="entry name" value="Universal_stress_UspA"/>
</dbReference>
<evidence type="ECO:0000256" key="1">
    <source>
        <dbReference type="ARBA" id="ARBA00008791"/>
    </source>
</evidence>
<organism evidence="4 5">
    <name type="scientific">Natrialba swarupiae</name>
    <dbReference type="NCBI Taxonomy" id="2448032"/>
    <lineage>
        <taxon>Archaea</taxon>
        <taxon>Methanobacteriati</taxon>
        <taxon>Methanobacteriota</taxon>
        <taxon>Stenosarchaea group</taxon>
        <taxon>Halobacteria</taxon>
        <taxon>Halobacteriales</taxon>
        <taxon>Natrialbaceae</taxon>
        <taxon>Natrialba</taxon>
    </lineage>
</organism>
<dbReference type="EMBL" id="VTAW01000019">
    <property type="protein sequence ID" value="TYT61370.1"/>
    <property type="molecule type" value="Genomic_DNA"/>
</dbReference>
<protein>
    <submittedName>
        <fullName evidence="4">Universal stress protein</fullName>
    </submittedName>
</protein>
<dbReference type="CDD" id="cd00293">
    <property type="entry name" value="USP-like"/>
    <property type="match status" value="2"/>
</dbReference>
<dbReference type="PANTHER" id="PTHR46268:SF6">
    <property type="entry name" value="UNIVERSAL STRESS PROTEIN UP12"/>
    <property type="match status" value="1"/>
</dbReference>
<evidence type="ECO:0000313" key="4">
    <source>
        <dbReference type="EMBL" id="TYT61370.1"/>
    </source>
</evidence>
<dbReference type="PRINTS" id="PR01438">
    <property type="entry name" value="UNVRSLSTRESS"/>
</dbReference>
<sequence length="404" mass="43054">MTTSVLRSWSPRPQLAVPWWVRDPTGSCCTPVPARPRPDQGSSQTSVHGSRVSSPVRPRTSRVRSDPARLESPPEPHSITGVLSTNQTTDGFLSVTAVRPGDVYATILVPVDGSDESRAAIEPAVGIARAVDGTVHALSVREPLEYDLPPDDAETIEAEADRRSREALTAVVDRAEADGVNVVSEQRTGVPDHGIGDVVDERGIDLIVMGTRGATAAATGRAGRRDRTRIGSTVERVLLEAAIPVLAVPSDGPTWSDAGSGTPERIVVPVDGSALARESATHALEFAATVEATVHVVHVIDETRLALDSVSQRLSELLREGAHDVIEPVRFDAQDRGLDVRTDVRRGVPAAELVSYAEDVDADLIAMGRRGGRADDRDDVRRRVLGGTAARVLDQSNRPVLTIG</sequence>
<dbReference type="Proteomes" id="UP000324104">
    <property type="component" value="Unassembled WGS sequence"/>
</dbReference>
<proteinExistence type="inferred from homology"/>
<name>A0A5D5APJ5_9EURY</name>
<evidence type="ECO:0000259" key="3">
    <source>
        <dbReference type="Pfam" id="PF00582"/>
    </source>
</evidence>
<evidence type="ECO:0000256" key="2">
    <source>
        <dbReference type="SAM" id="MobiDB-lite"/>
    </source>
</evidence>
<dbReference type="InterPro" id="IPR006016">
    <property type="entry name" value="UspA"/>
</dbReference>
<dbReference type="Gene3D" id="3.40.50.620">
    <property type="entry name" value="HUPs"/>
    <property type="match status" value="2"/>
</dbReference>
<comment type="caution">
    <text evidence="4">The sequence shown here is derived from an EMBL/GenBank/DDBJ whole genome shotgun (WGS) entry which is preliminary data.</text>
</comment>
<dbReference type="AlphaFoldDB" id="A0A5D5APJ5"/>
<gene>
    <name evidence="4" type="ORF">FYC77_14290</name>
</gene>
<evidence type="ECO:0000313" key="5">
    <source>
        <dbReference type="Proteomes" id="UP000324104"/>
    </source>
</evidence>
<feature type="domain" description="UspA" evidence="3">
    <location>
        <begin position="104"/>
        <end position="249"/>
    </location>
</feature>
<feature type="compositionally biased region" description="Basic and acidic residues" evidence="2">
    <location>
        <begin position="63"/>
        <end position="74"/>
    </location>
</feature>
<keyword evidence="5" id="KW-1185">Reference proteome</keyword>
<accession>A0A5D5APJ5</accession>
<feature type="region of interest" description="Disordered" evidence="2">
    <location>
        <begin position="30"/>
        <end position="84"/>
    </location>
</feature>
<dbReference type="SUPFAM" id="SSF52402">
    <property type="entry name" value="Adenine nucleotide alpha hydrolases-like"/>
    <property type="match status" value="2"/>
</dbReference>